<reference evidence="3" key="1">
    <citation type="submission" date="2017-02" db="UniProtKB">
        <authorList>
            <consortium name="WormBaseParasite"/>
        </authorList>
    </citation>
    <scope>IDENTIFICATION</scope>
</reference>
<proteinExistence type="predicted"/>
<name>A0A0N4VXD4_HAEPC</name>
<dbReference type="Proteomes" id="UP000268014">
    <property type="component" value="Unassembled WGS sequence"/>
</dbReference>
<reference evidence="1 2" key="2">
    <citation type="submission" date="2018-11" db="EMBL/GenBank/DDBJ databases">
        <authorList>
            <consortium name="Pathogen Informatics"/>
        </authorList>
    </citation>
    <scope>NUCLEOTIDE SEQUENCE [LARGE SCALE GENOMIC DNA]</scope>
    <source>
        <strain evidence="1 2">MHpl1</strain>
    </source>
</reference>
<organism evidence="3">
    <name type="scientific">Haemonchus placei</name>
    <name type="common">Barber's pole worm</name>
    <dbReference type="NCBI Taxonomy" id="6290"/>
    <lineage>
        <taxon>Eukaryota</taxon>
        <taxon>Metazoa</taxon>
        <taxon>Ecdysozoa</taxon>
        <taxon>Nematoda</taxon>
        <taxon>Chromadorea</taxon>
        <taxon>Rhabditida</taxon>
        <taxon>Rhabditina</taxon>
        <taxon>Rhabditomorpha</taxon>
        <taxon>Strongyloidea</taxon>
        <taxon>Trichostrongylidae</taxon>
        <taxon>Haemonchus</taxon>
    </lineage>
</organism>
<gene>
    <name evidence="1" type="ORF">HPLM_LOCUS1955</name>
</gene>
<dbReference type="EMBL" id="UZAF01003175">
    <property type="protein sequence ID" value="VDO12198.1"/>
    <property type="molecule type" value="Genomic_DNA"/>
</dbReference>
<keyword evidence="2" id="KW-1185">Reference proteome</keyword>
<evidence type="ECO:0000313" key="2">
    <source>
        <dbReference type="Proteomes" id="UP000268014"/>
    </source>
</evidence>
<protein>
    <submittedName>
        <fullName evidence="3">Four helix bundle protein</fullName>
    </submittedName>
</protein>
<evidence type="ECO:0000313" key="1">
    <source>
        <dbReference type="EMBL" id="VDO12198.1"/>
    </source>
</evidence>
<sequence length="66" mass="8001">MRELFHAETVDEFLYTKVDPALQKLISYAMALQRLRSIRTYERRPFKIIRKNFAAIIEQLEQEQKD</sequence>
<evidence type="ECO:0000313" key="3">
    <source>
        <dbReference type="WBParaSite" id="HPLM_0000195401-mRNA-1"/>
    </source>
</evidence>
<dbReference type="AlphaFoldDB" id="A0A0N4VXD4"/>
<dbReference type="WBParaSite" id="HPLM_0000195401-mRNA-1">
    <property type="protein sequence ID" value="HPLM_0000195401-mRNA-1"/>
    <property type="gene ID" value="HPLM_0000195401"/>
</dbReference>
<accession>A0A0N4VXD4</accession>